<evidence type="ECO:0000256" key="1">
    <source>
        <dbReference type="SAM" id="Phobius"/>
    </source>
</evidence>
<dbReference type="Proteomes" id="UP000004295">
    <property type="component" value="Unassembled WGS sequence"/>
</dbReference>
<keyword evidence="1" id="KW-0812">Transmembrane</keyword>
<organism evidence="2 3">
    <name type="scientific">Porphyromonas endodontalis (strain ATCC 35406 / DSM 24491 / JCM 8526 / CCUG 16442 / BCRC 14492 / NCTC 13058 / HG 370)</name>
    <name type="common">Bacteroides endodontalis</name>
    <dbReference type="NCBI Taxonomy" id="553175"/>
    <lineage>
        <taxon>Bacteria</taxon>
        <taxon>Pseudomonadati</taxon>
        <taxon>Bacteroidota</taxon>
        <taxon>Bacteroidia</taxon>
        <taxon>Bacteroidales</taxon>
        <taxon>Porphyromonadaceae</taxon>
        <taxon>Porphyromonas</taxon>
    </lineage>
</organism>
<evidence type="ECO:0000313" key="2">
    <source>
        <dbReference type="EMBL" id="EEN83670.1"/>
    </source>
</evidence>
<evidence type="ECO:0000313" key="3">
    <source>
        <dbReference type="Proteomes" id="UP000004295"/>
    </source>
</evidence>
<dbReference type="EMBL" id="ACNN01000005">
    <property type="protein sequence ID" value="EEN83670.1"/>
    <property type="molecule type" value="Genomic_DNA"/>
</dbReference>
<reference evidence="2 3" key="1">
    <citation type="submission" date="2009-04" db="EMBL/GenBank/DDBJ databases">
        <authorList>
            <person name="Sebastian Y."/>
            <person name="Madupu R."/>
            <person name="Durkin A.S."/>
            <person name="Torralba M."/>
            <person name="Methe B."/>
            <person name="Sutton G.G."/>
            <person name="Strausberg R.L."/>
            <person name="Nelson K.E."/>
        </authorList>
    </citation>
    <scope>NUCLEOTIDE SEQUENCE [LARGE SCALE GENOMIC DNA]</scope>
    <source>
        <strain evidence="3">ATCC 35406 / BCRC 14492 / JCM 8526 / NCTC 13058 / HG 370</strain>
    </source>
</reference>
<name>C3J8D7_POREA</name>
<proteinExistence type="predicted"/>
<keyword evidence="3" id="KW-1185">Reference proteome</keyword>
<accession>C3J8D7</accession>
<gene>
    <name evidence="2" type="ORF">POREN0001_1382</name>
</gene>
<feature type="transmembrane region" description="Helical" evidence="1">
    <location>
        <begin position="6"/>
        <end position="28"/>
    </location>
</feature>
<comment type="caution">
    <text evidence="2">The sequence shown here is derived from an EMBL/GenBank/DDBJ whole genome shotgun (WGS) entry which is preliminary data.</text>
</comment>
<keyword evidence="1" id="KW-0472">Membrane</keyword>
<dbReference type="AlphaFoldDB" id="C3J8D7"/>
<dbReference type="STRING" id="553175.POREN0001_1382"/>
<keyword evidence="1" id="KW-1133">Transmembrane helix</keyword>
<sequence>MAPAKVVLFDYLAMDFPLCLTIGISFTLGKRMNASFSVYLCGVGHWGFRITRSLR</sequence>
<protein>
    <submittedName>
        <fullName evidence="2">Uncharacterized protein</fullName>
    </submittedName>
</protein>